<dbReference type="PANTHER" id="PTHR10353">
    <property type="entry name" value="GLYCOSYL HYDROLASE"/>
    <property type="match status" value="1"/>
</dbReference>
<keyword evidence="3 6" id="KW-0326">Glycosidase</keyword>
<comment type="similarity">
    <text evidence="1 5">Belongs to the glycosyl hydrolase 1 family.</text>
</comment>
<dbReference type="EMBL" id="JAJFAT010000016">
    <property type="protein sequence ID" value="MCC3145759.1"/>
    <property type="molecule type" value="Genomic_DNA"/>
</dbReference>
<evidence type="ECO:0000256" key="1">
    <source>
        <dbReference type="ARBA" id="ARBA00010838"/>
    </source>
</evidence>
<dbReference type="PROSITE" id="PS00572">
    <property type="entry name" value="GLYCOSYL_HYDROL_F1_1"/>
    <property type="match status" value="1"/>
</dbReference>
<protein>
    <submittedName>
        <fullName evidence="7">Glycoside hydrolase family 1 protein</fullName>
    </submittedName>
</protein>
<dbReference type="Pfam" id="PF00232">
    <property type="entry name" value="Glyco_hydro_1"/>
    <property type="match status" value="1"/>
</dbReference>
<dbReference type="InterPro" id="IPR033132">
    <property type="entry name" value="GH_1_N_CS"/>
</dbReference>
<dbReference type="AlphaFoldDB" id="A0AAW4X1R8"/>
<organism evidence="7 8">
    <name type="scientific">Halanaerobium polyolivorans</name>
    <dbReference type="NCBI Taxonomy" id="2886943"/>
    <lineage>
        <taxon>Bacteria</taxon>
        <taxon>Bacillati</taxon>
        <taxon>Bacillota</taxon>
        <taxon>Clostridia</taxon>
        <taxon>Halanaerobiales</taxon>
        <taxon>Halanaerobiaceae</taxon>
        <taxon>Halanaerobium</taxon>
    </lineage>
</organism>
<dbReference type="InterPro" id="IPR001360">
    <property type="entry name" value="Glyco_hydro_1"/>
</dbReference>
<keyword evidence="8" id="KW-1185">Reference proteome</keyword>
<dbReference type="PRINTS" id="PR00131">
    <property type="entry name" value="GLHYDRLASE1"/>
</dbReference>
<accession>A0AAW4X1R8</accession>
<feature type="active site" description="Nucleophile" evidence="4">
    <location>
        <position position="370"/>
    </location>
</feature>
<name>A0AAW4X1R8_9FIRM</name>
<dbReference type="GO" id="GO:0005829">
    <property type="term" value="C:cytosol"/>
    <property type="evidence" value="ECO:0007669"/>
    <property type="project" value="TreeGrafter"/>
</dbReference>
<evidence type="ECO:0000256" key="6">
    <source>
        <dbReference type="RuleBase" id="RU004468"/>
    </source>
</evidence>
<evidence type="ECO:0000256" key="3">
    <source>
        <dbReference type="ARBA" id="ARBA00023295"/>
    </source>
</evidence>
<sequence>MIRKELKDFPDDFLWGASTSAYQVEGAWDEDGKGLSVMDVGNHPEDVTDFKVASDHYHNYKKDVALMAEMGFKTYRFSIAWTRIIPEGTGEINQKGIEFYSNLIDELLKYDIEPLVTMYHFDLPLALQKKGGWENRETVDAFVNYAEVLFDEFGDRVQYWLTINEQNMMILHGDALGLLEGDPDNVKKGLYQSNHHMLVAQSMVFDLCHKKLESAKIGPAPNISTVYPASSKPEDVLAANNYSSIRNWLYLDAAVFGRYNATAWSFMEEKGIIPEIKDGDMEILKAGKPDFIAFNYYTSASVEGDFKDEKKESNYEGDQQVVDNEKGLYRRHQNEHLEKTEFGWEIDPIGFRTTLREIYSRYNLPLIVTENGLGAYDKLEENDKINDNYRIDYLKKHIKQAQLAITDGVELFGYCPWSAIDLVSTHQGINKRYGFIYVNRDEFDLKDMRRIKKKSFHWYKDVIESNGKHL</sequence>
<dbReference type="InterPro" id="IPR017853">
    <property type="entry name" value="GH"/>
</dbReference>
<evidence type="ECO:0000313" key="8">
    <source>
        <dbReference type="Proteomes" id="UP001199296"/>
    </source>
</evidence>
<dbReference type="GO" id="GO:0008422">
    <property type="term" value="F:beta-glucosidase activity"/>
    <property type="evidence" value="ECO:0007669"/>
    <property type="project" value="TreeGrafter"/>
</dbReference>
<dbReference type="Proteomes" id="UP001199296">
    <property type="component" value="Unassembled WGS sequence"/>
</dbReference>
<reference evidence="7 8" key="1">
    <citation type="submission" date="2021-10" db="EMBL/GenBank/DDBJ databases">
        <authorList>
            <person name="Grouzdev D.S."/>
            <person name="Pantiukh K.S."/>
            <person name="Krutkina M.S."/>
        </authorList>
    </citation>
    <scope>NUCLEOTIDE SEQUENCE [LARGE SCALE GENOMIC DNA]</scope>
    <source>
        <strain evidence="7 8">Z-7514</strain>
    </source>
</reference>
<evidence type="ECO:0000256" key="5">
    <source>
        <dbReference type="RuleBase" id="RU003690"/>
    </source>
</evidence>
<evidence type="ECO:0000256" key="2">
    <source>
        <dbReference type="ARBA" id="ARBA00022801"/>
    </source>
</evidence>
<proteinExistence type="inferred from homology"/>
<dbReference type="RefSeq" id="WP_229346459.1">
    <property type="nucleotide sequence ID" value="NZ_JAJFAT010000016.1"/>
</dbReference>
<evidence type="ECO:0000313" key="7">
    <source>
        <dbReference type="EMBL" id="MCC3145759.1"/>
    </source>
</evidence>
<dbReference type="Gene3D" id="3.20.20.80">
    <property type="entry name" value="Glycosidases"/>
    <property type="match status" value="1"/>
</dbReference>
<dbReference type="FunFam" id="3.20.20.80:FF:000004">
    <property type="entry name" value="Beta-glucosidase 6-phospho-beta-glucosidase"/>
    <property type="match status" value="1"/>
</dbReference>
<comment type="caution">
    <text evidence="7">The sequence shown here is derived from an EMBL/GenBank/DDBJ whole genome shotgun (WGS) entry which is preliminary data.</text>
</comment>
<keyword evidence="2 6" id="KW-0378">Hydrolase</keyword>
<dbReference type="PANTHER" id="PTHR10353:SF122">
    <property type="entry name" value="6-PHOSPHO-BETA-GLUCOSIDASE ASCB-RELATED"/>
    <property type="match status" value="1"/>
</dbReference>
<dbReference type="PROSITE" id="PS00653">
    <property type="entry name" value="GLYCOSYL_HYDROL_F1_2"/>
    <property type="match status" value="1"/>
</dbReference>
<dbReference type="SUPFAM" id="SSF51445">
    <property type="entry name" value="(Trans)glycosidases"/>
    <property type="match status" value="1"/>
</dbReference>
<dbReference type="InterPro" id="IPR018120">
    <property type="entry name" value="Glyco_hydro_1_AS"/>
</dbReference>
<evidence type="ECO:0000256" key="4">
    <source>
        <dbReference type="PROSITE-ProRule" id="PRU10055"/>
    </source>
</evidence>
<gene>
    <name evidence="7" type="ORF">LJ207_10530</name>
</gene>
<dbReference type="GO" id="GO:0016052">
    <property type="term" value="P:carbohydrate catabolic process"/>
    <property type="evidence" value="ECO:0007669"/>
    <property type="project" value="TreeGrafter"/>
</dbReference>